<dbReference type="PRINTS" id="PR00032">
    <property type="entry name" value="HTHARAC"/>
</dbReference>
<accession>A0ABS7SGP3</accession>
<evidence type="ECO:0000256" key="3">
    <source>
        <dbReference type="ARBA" id="ARBA00023163"/>
    </source>
</evidence>
<dbReference type="SMART" id="SM00342">
    <property type="entry name" value="HTH_ARAC"/>
    <property type="match status" value="1"/>
</dbReference>
<dbReference type="InterPro" id="IPR018060">
    <property type="entry name" value="HTH_AraC"/>
</dbReference>
<keyword evidence="3" id="KW-0804">Transcription</keyword>
<dbReference type="PROSITE" id="PS00041">
    <property type="entry name" value="HTH_ARAC_FAMILY_1"/>
    <property type="match status" value="1"/>
</dbReference>
<dbReference type="PROSITE" id="PS01124">
    <property type="entry name" value="HTH_ARAC_FAMILY_2"/>
    <property type="match status" value="1"/>
</dbReference>
<dbReference type="EMBL" id="JAGSHT010000030">
    <property type="protein sequence ID" value="MBZ2199531.1"/>
    <property type="molecule type" value="Genomic_DNA"/>
</dbReference>
<evidence type="ECO:0000313" key="5">
    <source>
        <dbReference type="EMBL" id="MBZ2199531.1"/>
    </source>
</evidence>
<dbReference type="PANTHER" id="PTHR43280">
    <property type="entry name" value="ARAC-FAMILY TRANSCRIPTIONAL REGULATOR"/>
    <property type="match status" value="1"/>
</dbReference>
<dbReference type="Gene3D" id="1.10.10.60">
    <property type="entry name" value="Homeodomain-like"/>
    <property type="match status" value="2"/>
</dbReference>
<keyword evidence="2" id="KW-0238">DNA-binding</keyword>
<dbReference type="RefSeq" id="WP_223411530.1">
    <property type="nucleotide sequence ID" value="NZ_JAGSHT010000030.1"/>
</dbReference>
<keyword evidence="6" id="KW-1185">Reference proteome</keyword>
<protein>
    <submittedName>
        <fullName evidence="5">Helix-turn-helix transcriptional regulator</fullName>
    </submittedName>
</protein>
<dbReference type="SUPFAM" id="SSF46689">
    <property type="entry name" value="Homeodomain-like"/>
    <property type="match status" value="2"/>
</dbReference>
<evidence type="ECO:0000256" key="2">
    <source>
        <dbReference type="ARBA" id="ARBA00023125"/>
    </source>
</evidence>
<dbReference type="PANTHER" id="PTHR43280:SF27">
    <property type="entry name" value="TRANSCRIPTIONAL REGULATOR MTLR"/>
    <property type="match status" value="1"/>
</dbReference>
<organism evidence="5 6">
    <name type="scientific">Occultella gossypii</name>
    <dbReference type="NCBI Taxonomy" id="2800820"/>
    <lineage>
        <taxon>Bacteria</taxon>
        <taxon>Bacillati</taxon>
        <taxon>Actinomycetota</taxon>
        <taxon>Actinomycetes</taxon>
        <taxon>Micrococcales</taxon>
        <taxon>Ruaniaceae</taxon>
        <taxon>Occultella</taxon>
    </lineage>
</organism>
<evidence type="ECO:0000259" key="4">
    <source>
        <dbReference type="PROSITE" id="PS01124"/>
    </source>
</evidence>
<proteinExistence type="predicted"/>
<dbReference type="InterPro" id="IPR020449">
    <property type="entry name" value="Tscrpt_reg_AraC-type_HTH"/>
</dbReference>
<dbReference type="Pfam" id="PF12833">
    <property type="entry name" value="HTH_18"/>
    <property type="match status" value="1"/>
</dbReference>
<dbReference type="SUPFAM" id="SSF51182">
    <property type="entry name" value="RmlC-like cupins"/>
    <property type="match status" value="1"/>
</dbReference>
<dbReference type="InterPro" id="IPR018062">
    <property type="entry name" value="HTH_AraC-typ_CS"/>
</dbReference>
<dbReference type="InterPro" id="IPR009057">
    <property type="entry name" value="Homeodomain-like_sf"/>
</dbReference>
<evidence type="ECO:0000313" key="6">
    <source>
        <dbReference type="Proteomes" id="UP000826651"/>
    </source>
</evidence>
<dbReference type="InterPro" id="IPR011051">
    <property type="entry name" value="RmlC_Cupin_sf"/>
</dbReference>
<sequence>MAADFVTHVQIRERFATLRQVGIAAESYPKYVKTAIEPHHLDVVLMTFVRAGRGQHVMGEAVHEILAPSVAVTMAGEPHSVVSDADGVDVVNVFIDPLVRPLPTLSPPLDLALAALIPLPSAPALSPTRFAQVELRDDDRFAPLLDLLVAETAQPRNVELIEALRTALLATCAHAVVERGLLPGDPPRNATDARIGAVRAWLDQHYLEQHSLGSLAERAHLERTYFSTRFSQVVGMSFSEYVIRLRIRYAAGLLQTTERTVSEISRASGFRDLSNFGRAFKRLTGVAPRQFRREARAVSGAGGDQR</sequence>
<reference evidence="5 6" key="1">
    <citation type="submission" date="2021-04" db="EMBL/GenBank/DDBJ databases">
        <title>Ruania sp. nov., isolated from sandy soil of mangrove forest.</title>
        <authorList>
            <person name="Ge X."/>
            <person name="Huang R."/>
            <person name="Liu W."/>
        </authorList>
    </citation>
    <scope>NUCLEOTIDE SEQUENCE [LARGE SCALE GENOMIC DNA]</scope>
    <source>
        <strain evidence="5 6">N2-46</strain>
    </source>
</reference>
<evidence type="ECO:0000256" key="1">
    <source>
        <dbReference type="ARBA" id="ARBA00023015"/>
    </source>
</evidence>
<feature type="domain" description="HTH araC/xylS-type" evidence="4">
    <location>
        <begin position="196"/>
        <end position="294"/>
    </location>
</feature>
<gene>
    <name evidence="5" type="ORF">KCQ71_25535</name>
</gene>
<name>A0ABS7SGP3_9MICO</name>
<comment type="caution">
    <text evidence="5">The sequence shown here is derived from an EMBL/GenBank/DDBJ whole genome shotgun (WGS) entry which is preliminary data.</text>
</comment>
<keyword evidence="1" id="KW-0805">Transcription regulation</keyword>
<dbReference type="Proteomes" id="UP000826651">
    <property type="component" value="Unassembled WGS sequence"/>
</dbReference>